<dbReference type="EMBL" id="JAGKON010000013">
    <property type="protein sequence ID" value="MBQ0600951.1"/>
    <property type="molecule type" value="Genomic_DNA"/>
</dbReference>
<proteinExistence type="predicted"/>
<evidence type="ECO:0000313" key="2">
    <source>
        <dbReference type="Proteomes" id="UP000673434"/>
    </source>
</evidence>
<dbReference type="RefSeq" id="WP_210846350.1">
    <property type="nucleotide sequence ID" value="NZ_JAGKON010000013.1"/>
</dbReference>
<accession>A0AAP2BJG0</accession>
<reference evidence="1 2" key="1">
    <citation type="submission" date="2021-03" db="EMBL/GenBank/DDBJ databases">
        <authorList>
            <person name="Stanton E."/>
        </authorList>
    </citation>
    <scope>NUCLEOTIDE SEQUENCE [LARGE SCALE GENOMIC DNA]</scope>
    <source>
        <strain evidence="1 2">2020EL-00037</strain>
    </source>
</reference>
<comment type="caution">
    <text evidence="1">The sequence shown here is derived from an EMBL/GenBank/DDBJ whole genome shotgun (WGS) entry which is preliminary data.</text>
</comment>
<dbReference type="AlphaFoldDB" id="A0AAP2BJG0"/>
<sequence>MSNDIKLFYPQKSETLPRFEASELLKTAPFGLFLAFIDPRTDTYVQKVFPFFYDPVNTYGLKGRCFISEWDGLNLYVPADLGWYIDGQQNSHNSTKVFRQELGYLCAGRFVTKPVSVEVSVNIRVGIEFDVAFLPLLSRSGHGKLATASAGSRLSDIS</sequence>
<name>A0AAP2BJG0_KLEOX</name>
<dbReference type="Proteomes" id="UP000673434">
    <property type="component" value="Unassembled WGS sequence"/>
</dbReference>
<evidence type="ECO:0000313" key="1">
    <source>
        <dbReference type="EMBL" id="MBQ0600951.1"/>
    </source>
</evidence>
<organism evidence="1 2">
    <name type="scientific">Klebsiella oxytoca</name>
    <dbReference type="NCBI Taxonomy" id="571"/>
    <lineage>
        <taxon>Bacteria</taxon>
        <taxon>Pseudomonadati</taxon>
        <taxon>Pseudomonadota</taxon>
        <taxon>Gammaproteobacteria</taxon>
        <taxon>Enterobacterales</taxon>
        <taxon>Enterobacteriaceae</taxon>
        <taxon>Klebsiella/Raoultella group</taxon>
        <taxon>Klebsiella</taxon>
    </lineage>
</organism>
<keyword evidence="2" id="KW-1185">Reference proteome</keyword>
<gene>
    <name evidence="1" type="ORF">J7S78_14220</name>
</gene>
<protein>
    <submittedName>
        <fullName evidence="1">Uncharacterized protein</fullName>
    </submittedName>
</protein>